<protein>
    <submittedName>
        <fullName evidence="1">765_t:CDS:1</fullName>
    </submittedName>
</protein>
<dbReference type="Proteomes" id="UP000789342">
    <property type="component" value="Unassembled WGS sequence"/>
</dbReference>
<keyword evidence="2" id="KW-1185">Reference proteome</keyword>
<name>A0A9N9DLS8_9GLOM</name>
<dbReference type="OrthoDB" id="2409494at2759"/>
<organism evidence="1 2">
    <name type="scientific">Acaulospora morrowiae</name>
    <dbReference type="NCBI Taxonomy" id="94023"/>
    <lineage>
        <taxon>Eukaryota</taxon>
        <taxon>Fungi</taxon>
        <taxon>Fungi incertae sedis</taxon>
        <taxon>Mucoromycota</taxon>
        <taxon>Glomeromycotina</taxon>
        <taxon>Glomeromycetes</taxon>
        <taxon>Diversisporales</taxon>
        <taxon>Acaulosporaceae</taxon>
        <taxon>Acaulospora</taxon>
    </lineage>
</organism>
<dbReference type="EMBL" id="CAJVPV010009312">
    <property type="protein sequence ID" value="CAG8640386.1"/>
    <property type="molecule type" value="Genomic_DNA"/>
</dbReference>
<comment type="caution">
    <text evidence="1">The sequence shown here is derived from an EMBL/GenBank/DDBJ whole genome shotgun (WGS) entry which is preliminary data.</text>
</comment>
<gene>
    <name evidence="1" type="ORF">AMORRO_LOCUS9491</name>
</gene>
<feature type="non-terminal residue" evidence="1">
    <location>
        <position position="105"/>
    </location>
</feature>
<dbReference type="AlphaFoldDB" id="A0A9N9DLS8"/>
<accession>A0A9N9DLS8</accession>
<evidence type="ECO:0000313" key="2">
    <source>
        <dbReference type="Proteomes" id="UP000789342"/>
    </source>
</evidence>
<proteinExistence type="predicted"/>
<sequence>MTSQQKYPGYEELSSYLTQSKNKSFWSFLLRYRDAIVATTLADSRWRNLDNSWATNFIEEARKLERERRAKKFEDYWIDVIKEGKIKREILEYEIEKEQILNEIN</sequence>
<evidence type="ECO:0000313" key="1">
    <source>
        <dbReference type="EMBL" id="CAG8640386.1"/>
    </source>
</evidence>
<reference evidence="1" key="1">
    <citation type="submission" date="2021-06" db="EMBL/GenBank/DDBJ databases">
        <authorList>
            <person name="Kallberg Y."/>
            <person name="Tangrot J."/>
            <person name="Rosling A."/>
        </authorList>
    </citation>
    <scope>NUCLEOTIDE SEQUENCE</scope>
    <source>
        <strain evidence="1">CL551</strain>
    </source>
</reference>